<evidence type="ECO:0008006" key="3">
    <source>
        <dbReference type="Google" id="ProtNLM"/>
    </source>
</evidence>
<name>A0ABT1I6E8_9PSEU</name>
<accession>A0ABT1I6E8</accession>
<dbReference type="RefSeq" id="WP_253885134.1">
    <property type="nucleotide sequence ID" value="NZ_BAAAVB010000006.1"/>
</dbReference>
<organism evidence="1 2">
    <name type="scientific">Actinokineospora diospyrosa</name>
    <dbReference type="NCBI Taxonomy" id="103728"/>
    <lineage>
        <taxon>Bacteria</taxon>
        <taxon>Bacillati</taxon>
        <taxon>Actinomycetota</taxon>
        <taxon>Actinomycetes</taxon>
        <taxon>Pseudonocardiales</taxon>
        <taxon>Pseudonocardiaceae</taxon>
        <taxon>Actinokineospora</taxon>
    </lineage>
</organism>
<proteinExistence type="predicted"/>
<gene>
    <name evidence="1" type="ORF">LV75_000686</name>
</gene>
<evidence type="ECO:0000313" key="2">
    <source>
        <dbReference type="Proteomes" id="UP001205185"/>
    </source>
</evidence>
<reference evidence="1 2" key="1">
    <citation type="submission" date="2022-06" db="EMBL/GenBank/DDBJ databases">
        <title>Genomic Encyclopedia of Archaeal and Bacterial Type Strains, Phase II (KMG-II): from individual species to whole genera.</title>
        <authorList>
            <person name="Goeker M."/>
        </authorList>
    </citation>
    <scope>NUCLEOTIDE SEQUENCE [LARGE SCALE GENOMIC DNA]</scope>
    <source>
        <strain evidence="1 2">DSM 44255</strain>
    </source>
</reference>
<protein>
    <recommendedName>
        <fullName evidence="3">Short subunit dehydrogenase</fullName>
    </recommendedName>
</protein>
<comment type="caution">
    <text evidence="1">The sequence shown here is derived from an EMBL/GenBank/DDBJ whole genome shotgun (WGS) entry which is preliminary data.</text>
</comment>
<dbReference type="InterPro" id="IPR036291">
    <property type="entry name" value="NAD(P)-bd_dom_sf"/>
</dbReference>
<evidence type="ECO:0000313" key="1">
    <source>
        <dbReference type="EMBL" id="MCP2268200.1"/>
    </source>
</evidence>
<dbReference type="Proteomes" id="UP001205185">
    <property type="component" value="Unassembled WGS sequence"/>
</dbReference>
<keyword evidence="2" id="KW-1185">Reference proteome</keyword>
<dbReference type="EMBL" id="JAMTCO010000002">
    <property type="protein sequence ID" value="MCP2268200.1"/>
    <property type="molecule type" value="Genomic_DNA"/>
</dbReference>
<dbReference type="PROSITE" id="PS51257">
    <property type="entry name" value="PROKAR_LIPOPROTEIN"/>
    <property type="match status" value="1"/>
</dbReference>
<dbReference type="SUPFAM" id="SSF51735">
    <property type="entry name" value="NAD(P)-binding Rossmann-fold domains"/>
    <property type="match status" value="1"/>
</dbReference>
<sequence length="156" mass="16857">MRTALVLGGSGMLTGCAERLVANGWHVVLPCRHYAPLAADHHSGCGRATWVEVDWSKPQLLATRTARILDHPAELLITWLPDDTLDPALRAVEPLLAPGAPVVEAHDRPSTTALPDHPTQHVVLSPIGYAGRTRRPSSAEITEGILRATRRALISH</sequence>